<gene>
    <name evidence="2" type="ORF">TCIL3000_8_5580</name>
</gene>
<protein>
    <recommendedName>
        <fullName evidence="3">T. congolense-specific, cell surface-expressed gene family</fullName>
    </recommendedName>
</protein>
<feature type="signal peptide" evidence="1">
    <location>
        <begin position="1"/>
        <end position="37"/>
    </location>
</feature>
<keyword evidence="1" id="KW-0732">Signal</keyword>
<evidence type="ECO:0000256" key="1">
    <source>
        <dbReference type="SAM" id="SignalP"/>
    </source>
</evidence>
<dbReference type="AlphaFoldDB" id="G0USH3"/>
<organism evidence="2">
    <name type="scientific">Trypanosoma congolense (strain IL3000)</name>
    <dbReference type="NCBI Taxonomy" id="1068625"/>
    <lineage>
        <taxon>Eukaryota</taxon>
        <taxon>Discoba</taxon>
        <taxon>Euglenozoa</taxon>
        <taxon>Kinetoplastea</taxon>
        <taxon>Metakinetoplastina</taxon>
        <taxon>Trypanosomatida</taxon>
        <taxon>Trypanosomatidae</taxon>
        <taxon>Trypanosoma</taxon>
        <taxon>Nannomonas</taxon>
    </lineage>
</organism>
<name>G0USH3_TRYCI</name>
<evidence type="ECO:0008006" key="3">
    <source>
        <dbReference type="Google" id="ProtNLM"/>
    </source>
</evidence>
<feature type="chain" id="PRO_5003410398" description="T. congolense-specific, cell surface-expressed gene family" evidence="1">
    <location>
        <begin position="38"/>
        <end position="107"/>
    </location>
</feature>
<dbReference type="EMBL" id="HE575321">
    <property type="protein sequence ID" value="CCC92336.1"/>
    <property type="molecule type" value="Genomic_DNA"/>
</dbReference>
<accession>G0USH3</accession>
<sequence>MNMQTTTRKEGSERAGLFLFFPSFSLLFLFPFHGSSPSPVFPPSRVTHVTEHCIYRSLTTLPHLSHCLSSSHLLARPSPRRPGLTQWRREPAITATNSPPREAIIKG</sequence>
<reference evidence="2" key="1">
    <citation type="journal article" date="2012" name="Proc. Natl. Acad. Sci. U.S.A.">
        <title>Antigenic diversity is generated by distinct evolutionary mechanisms in African trypanosome species.</title>
        <authorList>
            <person name="Jackson A.P."/>
            <person name="Berry A."/>
            <person name="Aslett M."/>
            <person name="Allison H.C."/>
            <person name="Burton P."/>
            <person name="Vavrova-Anderson J."/>
            <person name="Brown R."/>
            <person name="Browne H."/>
            <person name="Corton N."/>
            <person name="Hauser H."/>
            <person name="Gamble J."/>
            <person name="Gilderthorp R."/>
            <person name="Marcello L."/>
            <person name="McQuillan J."/>
            <person name="Otto T.D."/>
            <person name="Quail M.A."/>
            <person name="Sanders M.J."/>
            <person name="van Tonder A."/>
            <person name="Ginger M.L."/>
            <person name="Field M.C."/>
            <person name="Barry J.D."/>
            <person name="Hertz-Fowler C."/>
            <person name="Berriman M."/>
        </authorList>
    </citation>
    <scope>NUCLEOTIDE SEQUENCE</scope>
    <source>
        <strain evidence="2">IL3000</strain>
    </source>
</reference>
<proteinExistence type="predicted"/>
<evidence type="ECO:0000313" key="2">
    <source>
        <dbReference type="EMBL" id="CCC92336.1"/>
    </source>
</evidence>